<reference evidence="8 9" key="1">
    <citation type="journal article" date="2016" name="Arch. Microbiol.">
        <title>Streptomyces zhihengii sp. nov., isolated from rhizospheric soil of Psammosilene tunicoides.</title>
        <authorList>
            <person name="Huang M.J."/>
            <person name="Fei J.J."/>
            <person name="Salam N."/>
            <person name="Kim C.J."/>
            <person name="Hozzein W.N."/>
            <person name="Xiao M."/>
            <person name="Huang H.Q."/>
            <person name="Li W.J."/>
        </authorList>
    </citation>
    <scope>NUCLEOTIDE SEQUENCE [LARGE SCALE GENOMIC DNA]</scope>
    <source>
        <strain evidence="8 9">YIM T102</strain>
    </source>
</reference>
<dbReference type="Pfam" id="PF00069">
    <property type="entry name" value="Pkinase"/>
    <property type="match status" value="1"/>
</dbReference>
<keyword evidence="8" id="KW-0614">Plasmid</keyword>
<evidence type="ECO:0000313" key="8">
    <source>
        <dbReference type="EMBL" id="MBM9624422.1"/>
    </source>
</evidence>
<dbReference type="SUPFAM" id="SSF56112">
    <property type="entry name" value="Protein kinase-like (PK-like)"/>
    <property type="match status" value="1"/>
</dbReference>
<keyword evidence="4" id="KW-0547">Nucleotide-binding</keyword>
<organism evidence="8 9">
    <name type="scientific">Streptomyces zhihengii</name>
    <dbReference type="NCBI Taxonomy" id="1818004"/>
    <lineage>
        <taxon>Bacteria</taxon>
        <taxon>Bacillati</taxon>
        <taxon>Actinomycetota</taxon>
        <taxon>Actinomycetes</taxon>
        <taxon>Kitasatosporales</taxon>
        <taxon>Streptomycetaceae</taxon>
        <taxon>Streptomyces</taxon>
    </lineage>
</organism>
<evidence type="ECO:0000256" key="2">
    <source>
        <dbReference type="ARBA" id="ARBA00022527"/>
    </source>
</evidence>
<dbReference type="GO" id="GO:0004674">
    <property type="term" value="F:protein serine/threonine kinase activity"/>
    <property type="evidence" value="ECO:0007669"/>
    <property type="project" value="UniProtKB-KW"/>
</dbReference>
<protein>
    <recommendedName>
        <fullName evidence="1">non-specific serine/threonine protein kinase</fullName>
        <ecNumber evidence="1">2.7.11.1</ecNumber>
    </recommendedName>
</protein>
<dbReference type="EC" id="2.7.11.1" evidence="1"/>
<keyword evidence="5 8" id="KW-0418">Kinase</keyword>
<evidence type="ECO:0000313" key="9">
    <source>
        <dbReference type="Proteomes" id="UP000664109"/>
    </source>
</evidence>
<dbReference type="CDD" id="cd14014">
    <property type="entry name" value="STKc_PknB_like"/>
    <property type="match status" value="1"/>
</dbReference>
<dbReference type="SMART" id="SM00220">
    <property type="entry name" value="S_TKc"/>
    <property type="match status" value="1"/>
</dbReference>
<keyword evidence="3" id="KW-0808">Transferase</keyword>
<keyword evidence="2 8" id="KW-0723">Serine/threonine-protein kinase</keyword>
<comment type="caution">
    <text evidence="8">The sequence shown here is derived from an EMBL/GenBank/DDBJ whole genome shotgun (WGS) entry which is preliminary data.</text>
</comment>
<dbReference type="RefSeq" id="WP_205378618.1">
    <property type="nucleotide sequence ID" value="NZ_JAFEJA010000003.1"/>
</dbReference>
<geneLocation type="plasmid" evidence="8">
    <name>unnamed1</name>
</geneLocation>
<dbReference type="PROSITE" id="PS50011">
    <property type="entry name" value="PROTEIN_KINASE_DOM"/>
    <property type="match status" value="1"/>
</dbReference>
<dbReference type="PANTHER" id="PTHR43289:SF6">
    <property type="entry name" value="SERINE_THREONINE-PROTEIN KINASE NEKL-3"/>
    <property type="match status" value="1"/>
</dbReference>
<proteinExistence type="predicted"/>
<dbReference type="InterPro" id="IPR011009">
    <property type="entry name" value="Kinase-like_dom_sf"/>
</dbReference>
<evidence type="ECO:0000256" key="5">
    <source>
        <dbReference type="ARBA" id="ARBA00022777"/>
    </source>
</evidence>
<accession>A0ABS2V4I2</accession>
<evidence type="ECO:0000256" key="1">
    <source>
        <dbReference type="ARBA" id="ARBA00012513"/>
    </source>
</evidence>
<evidence type="ECO:0000256" key="3">
    <source>
        <dbReference type="ARBA" id="ARBA00022679"/>
    </source>
</evidence>
<name>A0ABS2V4I2_9ACTN</name>
<keyword evidence="9" id="KW-1185">Reference proteome</keyword>
<dbReference type="PANTHER" id="PTHR43289">
    <property type="entry name" value="MITOGEN-ACTIVATED PROTEIN KINASE KINASE KINASE 20-RELATED"/>
    <property type="match status" value="1"/>
</dbReference>
<evidence type="ECO:0000256" key="4">
    <source>
        <dbReference type="ARBA" id="ARBA00022741"/>
    </source>
</evidence>
<dbReference type="Gene3D" id="1.10.510.10">
    <property type="entry name" value="Transferase(Phosphotransferase) domain 1"/>
    <property type="match status" value="1"/>
</dbReference>
<gene>
    <name evidence="8" type="ORF">JE024_38350</name>
</gene>
<dbReference type="EMBL" id="JAFEJA010000003">
    <property type="protein sequence ID" value="MBM9624422.1"/>
    <property type="molecule type" value="Genomic_DNA"/>
</dbReference>
<sequence length="500" mass="55817">MSPQRLAVLRQRASFPPPVVEIAQGPIWDLDVIATWSSSAWRSTGPGRPPAARARRLIGDRFEVEALIDKGGFADVHRALDRQTGQPVAVKIQRDIQDLDGDAARRFKRELRVLTGLTHSNVIPVIAHGDMSNQDEIWYAMPLAQGSLHDVITEFEGKDVEIADVMTQLCNGLSYVHDAGVFHRDLKPANVLRTSDGQWAISDFGLAREEQPTTTTLTMTGDGLGTRLYAAPEQWNAAKTVDARADVYSLGKILQHLVTGQPPFVDNDVPTSPLSPVIQRATAKYAQRYENPRQLLEAINRALATSPEWQSDETIARLLSPRLTLDSPDVSAIEEFLLWTQGIPSDDLVDVVPILVRMSTNGIAATWKWDAVAFLTVYEKFCNFIETYREFGFEDCDGLADFCHRAVVATWDLQILRHTIRALPGLGFNHIRWHVRDVLTEILQGITTQDRALVALESLQDASTRSGAVEWSFEEFAVRSLQPLLRTGIRKIITENQPNE</sequence>
<feature type="domain" description="Protein kinase" evidence="7">
    <location>
        <begin position="62"/>
        <end position="323"/>
    </location>
</feature>
<dbReference type="InterPro" id="IPR000719">
    <property type="entry name" value="Prot_kinase_dom"/>
</dbReference>
<dbReference type="Proteomes" id="UP000664109">
    <property type="component" value="Unassembled WGS sequence"/>
</dbReference>
<evidence type="ECO:0000256" key="6">
    <source>
        <dbReference type="ARBA" id="ARBA00022840"/>
    </source>
</evidence>
<evidence type="ECO:0000259" key="7">
    <source>
        <dbReference type="PROSITE" id="PS50011"/>
    </source>
</evidence>
<keyword evidence="6" id="KW-0067">ATP-binding</keyword>